<name>A0A364L4D5_TALAM</name>
<proteinExistence type="predicted"/>
<gene>
    <name evidence="1" type="ORF">BHQ10_006687</name>
</gene>
<dbReference type="Proteomes" id="UP000249363">
    <property type="component" value="Unassembled WGS sequence"/>
</dbReference>
<dbReference type="RefSeq" id="XP_040735191.1">
    <property type="nucleotide sequence ID" value="XM_040879300.1"/>
</dbReference>
<dbReference type="EMBL" id="MIKG01000012">
    <property type="protein sequence ID" value="RAO70675.1"/>
    <property type="molecule type" value="Genomic_DNA"/>
</dbReference>
<protein>
    <recommendedName>
        <fullName evidence="3">Integrase zinc-binding domain-containing protein</fullName>
    </recommendedName>
</protein>
<organism evidence="1 2">
    <name type="scientific">Talaromyces amestolkiae</name>
    <dbReference type="NCBI Taxonomy" id="1196081"/>
    <lineage>
        <taxon>Eukaryota</taxon>
        <taxon>Fungi</taxon>
        <taxon>Dikarya</taxon>
        <taxon>Ascomycota</taxon>
        <taxon>Pezizomycotina</taxon>
        <taxon>Eurotiomycetes</taxon>
        <taxon>Eurotiomycetidae</taxon>
        <taxon>Eurotiales</taxon>
        <taxon>Trichocomaceae</taxon>
        <taxon>Talaromyces</taxon>
        <taxon>Talaromyces sect. Talaromyces</taxon>
    </lineage>
</organism>
<dbReference type="STRING" id="1196081.A0A364L4D5"/>
<evidence type="ECO:0000313" key="1">
    <source>
        <dbReference type="EMBL" id="RAO70675.1"/>
    </source>
</evidence>
<dbReference type="AlphaFoldDB" id="A0A364L4D5"/>
<comment type="caution">
    <text evidence="1">The sequence shown here is derived from an EMBL/GenBank/DDBJ whole genome shotgun (WGS) entry which is preliminary data.</text>
</comment>
<keyword evidence="2" id="KW-1185">Reference proteome</keyword>
<evidence type="ECO:0008006" key="3">
    <source>
        <dbReference type="Google" id="ProtNLM"/>
    </source>
</evidence>
<sequence length="203" mass="23483">MSSRFTTIRGIPEHDIESQDSINEQTMSSERINPPIEGFPQVEDFDKLMESYVNELSVKKQDKALINAQRAQHIRIVLTDPKDTSVGSAQFRFWVKKMFKLEPADSRLPMNRKWICHEGKPVAIREKLFKILTRAHQQCQHGGRDKTSAQTKKSRRLIMHFLKGTQRIDLPLRQDMSNMSSPSRRIASFPSRFEAKLAPYGTQ</sequence>
<accession>A0A364L4D5</accession>
<reference evidence="1 2" key="1">
    <citation type="journal article" date="2017" name="Biotechnol. Biofuels">
        <title>Differential beta-glucosidase expression as a function of carbon source availability in Talaromyces amestolkiae: a genomic and proteomic approach.</title>
        <authorList>
            <person name="de Eugenio L.I."/>
            <person name="Mendez-Liter J.A."/>
            <person name="Nieto-Dominguez M."/>
            <person name="Alonso L."/>
            <person name="Gil-Munoz J."/>
            <person name="Barriuso J."/>
            <person name="Prieto A."/>
            <person name="Martinez M.J."/>
        </authorList>
    </citation>
    <scope>NUCLEOTIDE SEQUENCE [LARGE SCALE GENOMIC DNA]</scope>
    <source>
        <strain evidence="1 2">CIB</strain>
    </source>
</reference>
<evidence type="ECO:0000313" key="2">
    <source>
        <dbReference type="Proteomes" id="UP000249363"/>
    </source>
</evidence>
<dbReference type="GeneID" id="63795903"/>
<dbReference type="OrthoDB" id="2499658at2759"/>